<dbReference type="EMBL" id="SNRW01029674">
    <property type="protein sequence ID" value="KAA6358568.1"/>
    <property type="molecule type" value="Genomic_DNA"/>
</dbReference>
<dbReference type="Proteomes" id="UP000324800">
    <property type="component" value="Unassembled WGS sequence"/>
</dbReference>
<reference evidence="2 3" key="1">
    <citation type="submission" date="2019-03" db="EMBL/GenBank/DDBJ databases">
        <title>Single cell metagenomics reveals metabolic interactions within the superorganism composed of flagellate Streblomastix strix and complex community of Bacteroidetes bacteria on its surface.</title>
        <authorList>
            <person name="Treitli S.C."/>
            <person name="Kolisko M."/>
            <person name="Husnik F."/>
            <person name="Keeling P."/>
            <person name="Hampl V."/>
        </authorList>
    </citation>
    <scope>NUCLEOTIDE SEQUENCE [LARGE SCALE GENOMIC DNA]</scope>
    <source>
        <strain evidence="2">ST1C</strain>
    </source>
</reference>
<feature type="region of interest" description="Disordered" evidence="1">
    <location>
        <begin position="105"/>
        <end position="132"/>
    </location>
</feature>
<dbReference type="AlphaFoldDB" id="A0A5J4TJV7"/>
<evidence type="ECO:0000256" key="1">
    <source>
        <dbReference type="SAM" id="MobiDB-lite"/>
    </source>
</evidence>
<evidence type="ECO:0000313" key="2">
    <source>
        <dbReference type="EMBL" id="KAA6358568.1"/>
    </source>
</evidence>
<gene>
    <name evidence="2" type="ORF">EZS28_045906</name>
</gene>
<comment type="caution">
    <text evidence="2">The sequence shown here is derived from an EMBL/GenBank/DDBJ whole genome shotgun (WGS) entry which is preliminary data.</text>
</comment>
<proteinExistence type="predicted"/>
<evidence type="ECO:0000313" key="3">
    <source>
        <dbReference type="Proteomes" id="UP000324800"/>
    </source>
</evidence>
<sequence length="155" mass="18021">MQILSRLSPEEQQRVKRGFGPQMRLTSFYEAQIMRKINQQNNNAIHIDTGWDFGSGTGEQQDEFQEDFIDESQLLEIRPLEKSNKKHNVGQSPWTIVQLDELSRTAREGPRPVTHKTEIETTHQQKEKDSFSSINNSTELDYTLPELELKLNFVC</sequence>
<organism evidence="2 3">
    <name type="scientific">Streblomastix strix</name>
    <dbReference type="NCBI Taxonomy" id="222440"/>
    <lineage>
        <taxon>Eukaryota</taxon>
        <taxon>Metamonada</taxon>
        <taxon>Preaxostyla</taxon>
        <taxon>Oxymonadida</taxon>
        <taxon>Streblomastigidae</taxon>
        <taxon>Streblomastix</taxon>
    </lineage>
</organism>
<accession>A0A5J4TJV7</accession>
<name>A0A5J4TJV7_9EUKA</name>
<protein>
    <submittedName>
        <fullName evidence="2">Uncharacterized protein</fullName>
    </submittedName>
</protein>
<feature type="compositionally biased region" description="Basic and acidic residues" evidence="1">
    <location>
        <begin position="105"/>
        <end position="130"/>
    </location>
</feature>